<dbReference type="OMA" id="ALACHHT"/>
<dbReference type="OrthoDB" id="114080at2759"/>
<proteinExistence type="predicted"/>
<name>M5GAA9_DACPD</name>
<dbReference type="EMBL" id="JH795856">
    <property type="protein sequence ID" value="EJU05754.1"/>
    <property type="molecule type" value="Genomic_DNA"/>
</dbReference>
<dbReference type="GeneID" id="63689779"/>
<reference evidence="1 2" key="1">
    <citation type="journal article" date="2012" name="Science">
        <title>The Paleozoic origin of enzymatic lignin decomposition reconstructed from 31 fungal genomes.</title>
        <authorList>
            <person name="Floudas D."/>
            <person name="Binder M."/>
            <person name="Riley R."/>
            <person name="Barry K."/>
            <person name="Blanchette R.A."/>
            <person name="Henrissat B."/>
            <person name="Martinez A.T."/>
            <person name="Otillar R."/>
            <person name="Spatafora J.W."/>
            <person name="Yadav J.S."/>
            <person name="Aerts A."/>
            <person name="Benoit I."/>
            <person name="Boyd A."/>
            <person name="Carlson A."/>
            <person name="Copeland A."/>
            <person name="Coutinho P.M."/>
            <person name="de Vries R.P."/>
            <person name="Ferreira P."/>
            <person name="Findley K."/>
            <person name="Foster B."/>
            <person name="Gaskell J."/>
            <person name="Glotzer D."/>
            <person name="Gorecki P."/>
            <person name="Heitman J."/>
            <person name="Hesse C."/>
            <person name="Hori C."/>
            <person name="Igarashi K."/>
            <person name="Jurgens J.A."/>
            <person name="Kallen N."/>
            <person name="Kersten P."/>
            <person name="Kohler A."/>
            <person name="Kuees U."/>
            <person name="Kumar T.K.A."/>
            <person name="Kuo A."/>
            <person name="LaButti K."/>
            <person name="Larrondo L.F."/>
            <person name="Lindquist E."/>
            <person name="Ling A."/>
            <person name="Lombard V."/>
            <person name="Lucas S."/>
            <person name="Lundell T."/>
            <person name="Martin R."/>
            <person name="McLaughlin D.J."/>
            <person name="Morgenstern I."/>
            <person name="Morin E."/>
            <person name="Murat C."/>
            <person name="Nagy L.G."/>
            <person name="Nolan M."/>
            <person name="Ohm R.A."/>
            <person name="Patyshakuliyeva A."/>
            <person name="Rokas A."/>
            <person name="Ruiz-Duenas F.J."/>
            <person name="Sabat G."/>
            <person name="Salamov A."/>
            <person name="Samejima M."/>
            <person name="Schmutz J."/>
            <person name="Slot J.C."/>
            <person name="St John F."/>
            <person name="Stenlid J."/>
            <person name="Sun H."/>
            <person name="Sun S."/>
            <person name="Syed K."/>
            <person name="Tsang A."/>
            <person name="Wiebenga A."/>
            <person name="Young D."/>
            <person name="Pisabarro A."/>
            <person name="Eastwood D.C."/>
            <person name="Martin F."/>
            <person name="Cullen D."/>
            <person name="Grigoriev I.V."/>
            <person name="Hibbett D.S."/>
        </authorList>
    </citation>
    <scope>NUCLEOTIDE SEQUENCE [LARGE SCALE GENOMIC DNA]</scope>
    <source>
        <strain evidence="1 2">DJM-731 SS1</strain>
    </source>
</reference>
<evidence type="ECO:0000313" key="2">
    <source>
        <dbReference type="Proteomes" id="UP000030653"/>
    </source>
</evidence>
<gene>
    <name evidence="1" type="ORF">DACRYDRAFT_46569</name>
</gene>
<dbReference type="AlphaFoldDB" id="M5GAA9"/>
<protein>
    <recommendedName>
        <fullName evidence="3">Nucleolus and neural progenitor protein-like N-terminal domain-containing protein</fullName>
    </recommendedName>
</protein>
<accession>M5GAA9</accession>
<evidence type="ECO:0008006" key="3">
    <source>
        <dbReference type="Google" id="ProtNLM"/>
    </source>
</evidence>
<dbReference type="HOGENOM" id="CLU_182674_0_0_1"/>
<dbReference type="Proteomes" id="UP000030653">
    <property type="component" value="Unassembled WGS sequence"/>
</dbReference>
<organism evidence="1 2">
    <name type="scientific">Dacryopinax primogenitus (strain DJM 731)</name>
    <name type="common">Brown rot fungus</name>
    <dbReference type="NCBI Taxonomy" id="1858805"/>
    <lineage>
        <taxon>Eukaryota</taxon>
        <taxon>Fungi</taxon>
        <taxon>Dikarya</taxon>
        <taxon>Basidiomycota</taxon>
        <taxon>Agaricomycotina</taxon>
        <taxon>Dacrymycetes</taxon>
        <taxon>Dacrymycetales</taxon>
        <taxon>Dacrymycetaceae</taxon>
        <taxon>Dacryopinax</taxon>
    </lineage>
</organism>
<sequence length="91" mass="10450">REALPAELVSVIDQELKTLRTTSRAVHSLSSILDAELAILDRVYYKGNSQHRSGIFWKRAAEIRRLARRVHNAKLGGLIDAFRELFFFDPK</sequence>
<dbReference type="RefSeq" id="XP_040632648.1">
    <property type="nucleotide sequence ID" value="XM_040774717.1"/>
</dbReference>
<evidence type="ECO:0000313" key="1">
    <source>
        <dbReference type="EMBL" id="EJU05754.1"/>
    </source>
</evidence>
<dbReference type="STRING" id="1858805.M5GAA9"/>
<feature type="non-terminal residue" evidence="1">
    <location>
        <position position="1"/>
    </location>
</feature>
<keyword evidence="2" id="KW-1185">Reference proteome</keyword>